<evidence type="ECO:0000256" key="6">
    <source>
        <dbReference type="ARBA" id="ARBA00022729"/>
    </source>
</evidence>
<dbReference type="GO" id="GO:0009279">
    <property type="term" value="C:cell outer membrane"/>
    <property type="evidence" value="ECO:0007669"/>
    <property type="project" value="UniProtKB-SubCell"/>
</dbReference>
<keyword evidence="8" id="KW-0406">Ion transport</keyword>
<dbReference type="PANTHER" id="PTHR32552">
    <property type="entry name" value="FERRICHROME IRON RECEPTOR-RELATED"/>
    <property type="match status" value="1"/>
</dbReference>
<dbReference type="RefSeq" id="WP_266066315.1">
    <property type="nucleotide sequence ID" value="NZ_CP130317.1"/>
</dbReference>
<dbReference type="Proteomes" id="UP001209730">
    <property type="component" value="Unassembled WGS sequence"/>
</dbReference>
<dbReference type="InterPro" id="IPR012910">
    <property type="entry name" value="Plug_dom"/>
</dbReference>
<keyword evidence="5 12" id="KW-0812">Transmembrane</keyword>
<gene>
    <name evidence="17" type="ORF">OQJ68_11300</name>
</gene>
<evidence type="ECO:0000256" key="10">
    <source>
        <dbReference type="ARBA" id="ARBA00023136"/>
    </source>
</evidence>
<keyword evidence="2 12" id="KW-0813">Transport</keyword>
<dbReference type="AlphaFoldDB" id="A0AB35HZZ7"/>
<dbReference type="InterPro" id="IPR037066">
    <property type="entry name" value="Plug_dom_sf"/>
</dbReference>
<dbReference type="PROSITE" id="PS52016">
    <property type="entry name" value="TONB_DEPENDENT_REC_3"/>
    <property type="match status" value="1"/>
</dbReference>
<keyword evidence="3 12" id="KW-1134">Transmembrane beta strand</keyword>
<evidence type="ECO:0000256" key="11">
    <source>
        <dbReference type="ARBA" id="ARBA00023237"/>
    </source>
</evidence>
<dbReference type="InterPro" id="IPR036942">
    <property type="entry name" value="Beta-barrel_TonB_sf"/>
</dbReference>
<feature type="chain" id="PRO_5044331787" evidence="14">
    <location>
        <begin position="25"/>
        <end position="922"/>
    </location>
</feature>
<evidence type="ECO:0000256" key="9">
    <source>
        <dbReference type="ARBA" id="ARBA00023077"/>
    </source>
</evidence>
<dbReference type="Pfam" id="PF00593">
    <property type="entry name" value="TonB_dep_Rec_b-barrel"/>
    <property type="match status" value="1"/>
</dbReference>
<dbReference type="SUPFAM" id="SSF56935">
    <property type="entry name" value="Porins"/>
    <property type="match status" value="1"/>
</dbReference>
<evidence type="ECO:0000256" key="13">
    <source>
        <dbReference type="RuleBase" id="RU003357"/>
    </source>
</evidence>
<organism evidence="17 18">
    <name type="scientific">Microbulbifer thermotolerans</name>
    <dbReference type="NCBI Taxonomy" id="252514"/>
    <lineage>
        <taxon>Bacteria</taxon>
        <taxon>Pseudomonadati</taxon>
        <taxon>Pseudomonadota</taxon>
        <taxon>Gammaproteobacteria</taxon>
        <taxon>Cellvibrionales</taxon>
        <taxon>Microbulbiferaceae</taxon>
        <taxon>Microbulbifer</taxon>
    </lineage>
</organism>
<dbReference type="InterPro" id="IPR000531">
    <property type="entry name" value="Beta-barrel_TonB"/>
</dbReference>
<evidence type="ECO:0000259" key="16">
    <source>
        <dbReference type="Pfam" id="PF07715"/>
    </source>
</evidence>
<dbReference type="Pfam" id="PF07715">
    <property type="entry name" value="Plug"/>
    <property type="match status" value="1"/>
</dbReference>
<comment type="caution">
    <text evidence="17">The sequence shown here is derived from an EMBL/GenBank/DDBJ whole genome shotgun (WGS) entry which is preliminary data.</text>
</comment>
<evidence type="ECO:0000256" key="3">
    <source>
        <dbReference type="ARBA" id="ARBA00022452"/>
    </source>
</evidence>
<evidence type="ECO:0000256" key="8">
    <source>
        <dbReference type="ARBA" id="ARBA00023065"/>
    </source>
</evidence>
<evidence type="ECO:0000259" key="15">
    <source>
        <dbReference type="Pfam" id="PF00593"/>
    </source>
</evidence>
<evidence type="ECO:0000313" key="17">
    <source>
        <dbReference type="EMBL" id="MCX2802372.1"/>
    </source>
</evidence>
<dbReference type="PANTHER" id="PTHR32552:SF89">
    <property type="entry name" value="CATECHOLATE SIDEROPHORE RECEPTOR FIU"/>
    <property type="match status" value="1"/>
</dbReference>
<dbReference type="GO" id="GO:0015344">
    <property type="term" value="F:siderophore uptake transmembrane transporter activity"/>
    <property type="evidence" value="ECO:0007669"/>
    <property type="project" value="TreeGrafter"/>
</dbReference>
<feature type="domain" description="TonB-dependent receptor plug" evidence="16">
    <location>
        <begin position="57"/>
        <end position="169"/>
    </location>
</feature>
<feature type="domain" description="TonB-dependent receptor-like beta-barrel" evidence="15">
    <location>
        <begin position="304"/>
        <end position="879"/>
    </location>
</feature>
<evidence type="ECO:0000256" key="1">
    <source>
        <dbReference type="ARBA" id="ARBA00004571"/>
    </source>
</evidence>
<keyword evidence="7" id="KW-0408">Iron</keyword>
<evidence type="ECO:0000256" key="4">
    <source>
        <dbReference type="ARBA" id="ARBA00022496"/>
    </source>
</evidence>
<evidence type="ECO:0000256" key="14">
    <source>
        <dbReference type="SAM" id="SignalP"/>
    </source>
</evidence>
<evidence type="ECO:0000256" key="5">
    <source>
        <dbReference type="ARBA" id="ARBA00022692"/>
    </source>
</evidence>
<dbReference type="EMBL" id="JAPHQB010000017">
    <property type="protein sequence ID" value="MCX2802372.1"/>
    <property type="molecule type" value="Genomic_DNA"/>
</dbReference>
<evidence type="ECO:0000313" key="18">
    <source>
        <dbReference type="Proteomes" id="UP001209730"/>
    </source>
</evidence>
<name>A0AB35HZZ7_MICTH</name>
<evidence type="ECO:0000256" key="7">
    <source>
        <dbReference type="ARBA" id="ARBA00023004"/>
    </source>
</evidence>
<keyword evidence="10 12" id="KW-0472">Membrane</keyword>
<proteinExistence type="inferred from homology"/>
<keyword evidence="6 14" id="KW-0732">Signal</keyword>
<keyword evidence="11 12" id="KW-0998">Cell outer membrane</keyword>
<dbReference type="Gene3D" id="2.40.170.20">
    <property type="entry name" value="TonB-dependent receptor, beta-barrel domain"/>
    <property type="match status" value="1"/>
</dbReference>
<comment type="similarity">
    <text evidence="12 13">Belongs to the TonB-dependent receptor family.</text>
</comment>
<sequence length="922" mass="100210">MKREFGHLTFLAAPLALAINAAVAEEVGKAVNTDDKQSTREALEEVIVTGVAQETRKFDATFNINTLDRSDIQQLAPHGTAELLGNIPGFFAEGGTAGETHNNVLVRGLPQAGGYRYVPNLIDGLPVYEEPEAPFMNNDVFIKTDLMTTSVEAVKGGPGAVLYSNALGAAVNYVTRTGTQDFEGEYKAEVGDWGHVRNDFYVAGPINDNFTYAVGGFYRTADGRRDPGFTGNEGGQLRGNILFTSDDARTTLKVQAHVIDDKTIYYQNIPFSVPNNRAPGTESDPFEIDPGSVNSLGVDFGSGTQLSDNIADYTLFDNNGNPLNLDIRNGINPEFDIFSLDFSHDLENGLRFESHFRFTDGSNGFNALFIDPPMETARVTGDQFTRIQSLTGDLGAAYASATEVKAYYADTVTGTDLSSATEAPAILSHNIPVYGKVDATNFTGDVRVSKSFEIASSDHELTLGIYGSDFTYDVFSVFASAWSDIGENARIVDFYAVDAAEQQVGPAITSGGMDQPAIFGLGAEATMKTQAFYLHDHIALLDDRLKLDVGVRWQELDVDRVTTNSYDPGNTSNDFTPDDVVVGSTEDTLADNFVNVPDGVPQKAQENYDAYGWSVGANYLLIENGGWGDVSVFGTVSDSFRLPGFEDYIFGGPATNPSTGEVVRGDLVEDIQQVEGGFRISQDELDLGVSLFYIDFKAKENLGATLDDLGATGYGGIPCSSVPAPADCPKIRDSYRQSVTNIGIELEADYQPSAIPGLRLQGSLVWQDPEQSQDNAIRSGIVEVDTDNDGVNDLREYEVSTSEGRRPRRQSEIMLNFRPAYTFNAIPLTVYGQVQYFSERFASDDSVNVTVYPEYTQVNLGLMYAATENMDIQLHVNNVNDADSFTEGTNITSESVFSDGIYTGVARPLMGRSVKASISYRF</sequence>
<evidence type="ECO:0000256" key="12">
    <source>
        <dbReference type="PROSITE-ProRule" id="PRU01360"/>
    </source>
</evidence>
<keyword evidence="17" id="KW-0675">Receptor</keyword>
<reference evidence="17" key="1">
    <citation type="submission" date="2022-11" db="EMBL/GenBank/DDBJ databases">
        <title>Chitin-degrading and fungicidal potential of chitinolytic bacterial strains from marine environment of the Pacific Ocean regions.</title>
        <authorList>
            <person name="Pentekhina I."/>
            <person name="Nedashkovskaya O."/>
            <person name="Seitkalieva A."/>
            <person name="Podvolotskaya A."/>
            <person name="Tekutyeva L."/>
            <person name="Balabanova L."/>
        </authorList>
    </citation>
    <scope>NUCLEOTIDE SEQUENCE</scope>
    <source>
        <strain evidence="17">KMM 6838</strain>
    </source>
</reference>
<dbReference type="Gene3D" id="2.170.130.10">
    <property type="entry name" value="TonB-dependent receptor, plug domain"/>
    <property type="match status" value="1"/>
</dbReference>
<keyword evidence="4" id="KW-0410">Iron transport</keyword>
<dbReference type="InterPro" id="IPR039426">
    <property type="entry name" value="TonB-dep_rcpt-like"/>
</dbReference>
<protein>
    <submittedName>
        <fullName evidence="17">TonB-dependent receptor</fullName>
    </submittedName>
</protein>
<accession>A0AB35HZZ7</accession>
<feature type="signal peptide" evidence="14">
    <location>
        <begin position="1"/>
        <end position="24"/>
    </location>
</feature>
<keyword evidence="9 13" id="KW-0798">TonB box</keyword>
<evidence type="ECO:0000256" key="2">
    <source>
        <dbReference type="ARBA" id="ARBA00022448"/>
    </source>
</evidence>
<comment type="subcellular location">
    <subcellularLocation>
        <location evidence="1 12">Cell outer membrane</location>
        <topology evidence="1 12">Multi-pass membrane protein</topology>
    </subcellularLocation>
</comment>